<accession>A0A1Q9DY41</accession>
<evidence type="ECO:0000256" key="1">
    <source>
        <dbReference type="SAM" id="Coils"/>
    </source>
</evidence>
<feature type="transmembrane region" description="Helical" evidence="2">
    <location>
        <begin position="276"/>
        <end position="298"/>
    </location>
</feature>
<dbReference type="Proteomes" id="UP000186817">
    <property type="component" value="Unassembled WGS sequence"/>
</dbReference>
<evidence type="ECO:0000313" key="4">
    <source>
        <dbReference type="Proteomes" id="UP000186817"/>
    </source>
</evidence>
<feature type="transmembrane region" description="Helical" evidence="2">
    <location>
        <begin position="179"/>
        <end position="196"/>
    </location>
</feature>
<sequence length="786" mass="89183">MQKHQCEDGVDPQIEISDVEDDVVSGISSSKMSTQDDADAAMDSTFSTGNTTQATHEVAEEPLIRVDEEYMRKAVATVAQHLSSFKLTRPEILRVTSAHRILWAAGLVLRGGAYSNNMYKYSKQAANIKQFWSHSWHGPVWSKIALLGIECNGLPAVSLGTLGVALATVPVVMYEASHLWVMLAGLLMSGLTFWLWRPRRDVFVDKLCIHQTDDKLKVEGVMNMCAFLKHSESMLVCWDRTYAHRLWCILEMAAFLKTHENLDGLTIRPVSWGPTAIALFVGYSTGVVTYMAFFEYLIQLGLSETQLWTRISIVMCLPFLLIFPFVLHAYRKQMRAIEEVQEQLQRFDFKRDPECHCCSVKHVHPVTGKPMLCDHQVIRECVTTWFGSVAEFETVVRERVSNVFTDRLANIPLPYTWLVATTIANFWACIPDMAQAVRSGDHTALLLYVASSLVYWLAGYPAILVTELKVAYWLRRRRSSGIKEAALNFALGVVCAMGFFAVMMSELAFRHVFHDVVVGELVYYSLFVLMAALTWGPAVVSAVRARSLRKGTFRNATPEKVGVDSKSVGFAEGTSPLRDAMWGSTGAGIASFPKLLHRRITFPAPLYAEGILVLGDFEFLGSFPGVGVQRRKWAGAECLENADEKALFTWERAQEAEAQQCEQKLKSQQQQQQQFQQQRQLQHQQQQQQFQQQQQQQQQQQELQQRVLQQQALQRQQAWAQQYQQQYRWHPAQGSMNLHSQMGCNGCQTLASSWPHQQMWYNYPVMAVRYAPRAEGVPGYCRMGQK</sequence>
<dbReference type="PANTHER" id="PTHR15551">
    <property type="entry name" value="LIM DOMAIN ONLY 7"/>
    <property type="match status" value="1"/>
</dbReference>
<feature type="coiled-coil region" evidence="1">
    <location>
        <begin position="651"/>
        <end position="703"/>
    </location>
</feature>
<keyword evidence="4" id="KW-1185">Reference proteome</keyword>
<feature type="transmembrane region" description="Helical" evidence="2">
    <location>
        <begin position="521"/>
        <end position="543"/>
    </location>
</feature>
<keyword evidence="2" id="KW-1133">Transmembrane helix</keyword>
<keyword evidence="2" id="KW-0812">Transmembrane</keyword>
<feature type="transmembrane region" description="Helical" evidence="2">
    <location>
        <begin position="153"/>
        <end position="173"/>
    </location>
</feature>
<proteinExistence type="predicted"/>
<evidence type="ECO:0000256" key="2">
    <source>
        <dbReference type="SAM" id="Phobius"/>
    </source>
</evidence>
<gene>
    <name evidence="3" type="ORF">AK812_SmicGene17302</name>
</gene>
<feature type="transmembrane region" description="Helical" evidence="2">
    <location>
        <begin position="445"/>
        <end position="465"/>
    </location>
</feature>
<dbReference type="PANTHER" id="PTHR15551:SF3">
    <property type="entry name" value="LIM AND CALPONIN HOMOLOGY DOMAINS-CONTAINING PROTEIN 1"/>
    <property type="match status" value="1"/>
</dbReference>
<dbReference type="OrthoDB" id="412513at2759"/>
<protein>
    <submittedName>
        <fullName evidence="3">Uncharacterized protein</fullName>
    </submittedName>
</protein>
<organism evidence="3 4">
    <name type="scientific">Symbiodinium microadriaticum</name>
    <name type="common">Dinoflagellate</name>
    <name type="synonym">Zooxanthella microadriatica</name>
    <dbReference type="NCBI Taxonomy" id="2951"/>
    <lineage>
        <taxon>Eukaryota</taxon>
        <taxon>Sar</taxon>
        <taxon>Alveolata</taxon>
        <taxon>Dinophyceae</taxon>
        <taxon>Suessiales</taxon>
        <taxon>Symbiodiniaceae</taxon>
        <taxon>Symbiodinium</taxon>
    </lineage>
</organism>
<dbReference type="EMBL" id="LSRX01000340">
    <property type="protein sequence ID" value="OLQ00082.1"/>
    <property type="molecule type" value="Genomic_DNA"/>
</dbReference>
<feature type="transmembrane region" description="Helical" evidence="2">
    <location>
        <begin position="486"/>
        <end position="509"/>
    </location>
</feature>
<keyword evidence="2" id="KW-0472">Membrane</keyword>
<reference evidence="3 4" key="1">
    <citation type="submission" date="2016-02" db="EMBL/GenBank/DDBJ databases">
        <title>Genome analysis of coral dinoflagellate symbionts highlights evolutionary adaptations to a symbiotic lifestyle.</title>
        <authorList>
            <person name="Aranda M."/>
            <person name="Li Y."/>
            <person name="Liew Y.J."/>
            <person name="Baumgarten S."/>
            <person name="Simakov O."/>
            <person name="Wilson M."/>
            <person name="Piel J."/>
            <person name="Ashoor H."/>
            <person name="Bougouffa S."/>
            <person name="Bajic V.B."/>
            <person name="Ryu T."/>
            <person name="Ravasi T."/>
            <person name="Bayer T."/>
            <person name="Micklem G."/>
            <person name="Kim H."/>
            <person name="Bhak J."/>
            <person name="Lajeunesse T.C."/>
            <person name="Voolstra C.R."/>
        </authorList>
    </citation>
    <scope>NUCLEOTIDE SEQUENCE [LARGE SCALE GENOMIC DNA]</scope>
    <source>
        <strain evidence="3 4">CCMP2467</strain>
    </source>
</reference>
<dbReference type="AlphaFoldDB" id="A0A1Q9DY41"/>
<feature type="transmembrane region" description="Helical" evidence="2">
    <location>
        <begin position="310"/>
        <end position="330"/>
    </location>
</feature>
<comment type="caution">
    <text evidence="3">The sequence shown here is derived from an EMBL/GenBank/DDBJ whole genome shotgun (WGS) entry which is preliminary data.</text>
</comment>
<feature type="transmembrane region" description="Helical" evidence="2">
    <location>
        <begin position="415"/>
        <end position="433"/>
    </location>
</feature>
<evidence type="ECO:0000313" key="3">
    <source>
        <dbReference type="EMBL" id="OLQ00082.1"/>
    </source>
</evidence>
<name>A0A1Q9DY41_SYMMI</name>
<keyword evidence="1" id="KW-0175">Coiled coil</keyword>